<evidence type="ECO:0000256" key="8">
    <source>
        <dbReference type="ARBA" id="ARBA00022963"/>
    </source>
</evidence>
<keyword evidence="9 16" id="KW-1133">Transmembrane helix</keyword>
<dbReference type="GO" id="GO:0051082">
    <property type="term" value="F:unfolded protein binding"/>
    <property type="evidence" value="ECO:0007669"/>
    <property type="project" value="UniProtKB-UniRule"/>
</dbReference>
<evidence type="ECO:0000256" key="14">
    <source>
        <dbReference type="ARBA" id="ARBA00031542"/>
    </source>
</evidence>
<evidence type="ECO:0000256" key="13">
    <source>
        <dbReference type="ARBA" id="ARBA00030948"/>
    </source>
</evidence>
<keyword evidence="11 16" id="KW-0472">Membrane</keyword>
<sequence>MNVKKITTHHLFTLLIVAVVSAVTVSFINFNIENTSVVVISQPTKSTSNSAEVSTTQYVLGYESKHGGLPDSLRGTTIENALLVDAEGHLIISTDIKDLFDYFLSTISEEDLDTILLRIDEYLNHYLQEPALSESKAILVQYVEFKYSLMALEQELGDALALMSQQDKVNGGYLKFLRKQMDQRNALRVQHLDLAVYEAFYEDEQRYDEYTYSKLLVTSDKSLSASERLEKITEFQLALPEDVRKSIRETQITDELKIRTEKLLADGGDQEQVRELRREMFGDEAVQRFDELDQQRAQWQARINTYLIQRANILSNQGLAKDELNMQVDALRASLFDELEQIRVRSIERNAKV</sequence>
<dbReference type="HOGENOM" id="CLU_064928_0_0_6"/>
<reference evidence="17 18" key="1">
    <citation type="journal article" date="2013" name="Nat. Commun.">
        <title>Genome sequence and functional genomic analysis of the oil-degrading bacterium Oleispira antarctica.</title>
        <authorList>
            <person name="Kube M."/>
            <person name="Chernikova T.N."/>
            <person name="Al-Ramahi Y."/>
            <person name="Beloqui A."/>
            <person name="Lopez-Cortez N."/>
            <person name="Guazzaroni M.E."/>
            <person name="Heipieper H.J."/>
            <person name="Klages S."/>
            <person name="Kotsyurbenko O.R."/>
            <person name="Langer I."/>
            <person name="Nechitaylo T.Y."/>
            <person name="Lunsdorf H."/>
            <person name="Fernandez M."/>
            <person name="Juarez S."/>
            <person name="Ciordia S."/>
            <person name="Singer A."/>
            <person name="Kagan O."/>
            <person name="Egorova O."/>
            <person name="Petit P.A."/>
            <person name="Stogios P."/>
            <person name="Kim Y."/>
            <person name="Tchigvintsev A."/>
            <person name="Flick R."/>
            <person name="Denaro R."/>
            <person name="Genovese M."/>
            <person name="Albar J.P."/>
            <person name="Reva O.N."/>
            <person name="Martinez-Gomariz M."/>
            <person name="Tran H."/>
            <person name="Ferrer M."/>
            <person name="Savchenko A."/>
            <person name="Yakunin A.F."/>
            <person name="Yakimov M.M."/>
            <person name="Golyshina O.V."/>
            <person name="Reinhardt R."/>
            <person name="Golyshin P.N."/>
        </authorList>
    </citation>
    <scope>NUCLEOTIDE SEQUENCE [LARGE SCALE GENOMIC DNA]</scope>
</reference>
<name>R4YVA5_OLEAN</name>
<keyword evidence="8 16" id="KW-0442">Lipid degradation</keyword>
<dbReference type="GO" id="GO:0006457">
    <property type="term" value="P:protein folding"/>
    <property type="evidence" value="ECO:0007669"/>
    <property type="project" value="UniProtKB-UniRule"/>
</dbReference>
<evidence type="ECO:0000256" key="4">
    <source>
        <dbReference type="ARBA" id="ARBA00019692"/>
    </source>
</evidence>
<dbReference type="AlphaFoldDB" id="R4YVA5"/>
<evidence type="ECO:0000256" key="10">
    <source>
        <dbReference type="ARBA" id="ARBA00023098"/>
    </source>
</evidence>
<evidence type="ECO:0000256" key="1">
    <source>
        <dbReference type="ARBA" id="ARBA00003280"/>
    </source>
</evidence>
<evidence type="ECO:0000313" key="18">
    <source>
        <dbReference type="Proteomes" id="UP000032749"/>
    </source>
</evidence>
<dbReference type="GO" id="GO:0005886">
    <property type="term" value="C:plasma membrane"/>
    <property type="evidence" value="ECO:0007669"/>
    <property type="project" value="UniProtKB-SubCell"/>
</dbReference>
<evidence type="ECO:0000256" key="2">
    <source>
        <dbReference type="ARBA" id="ARBA00004383"/>
    </source>
</evidence>
<comment type="similarity">
    <text evidence="3 16">Belongs to the lipase chaperone family.</text>
</comment>
<organism evidence="17 18">
    <name type="scientific">Oleispira antarctica RB-8</name>
    <dbReference type="NCBI Taxonomy" id="698738"/>
    <lineage>
        <taxon>Bacteria</taxon>
        <taxon>Pseudomonadati</taxon>
        <taxon>Pseudomonadota</taxon>
        <taxon>Gammaproteobacteria</taxon>
        <taxon>Oceanospirillales</taxon>
        <taxon>Oceanospirillaceae</taxon>
        <taxon>Oleispira</taxon>
    </lineage>
</organism>
<keyword evidence="12 16" id="KW-0143">Chaperone</keyword>
<accession>R4YVA5</accession>
<dbReference type="KEGG" id="oai:OLEAN_C36830"/>
<dbReference type="InterPro" id="IPR004961">
    <property type="entry name" value="Lipase_chaperone"/>
</dbReference>
<keyword evidence="5 16" id="KW-1003">Cell membrane</keyword>
<evidence type="ECO:0000313" key="17">
    <source>
        <dbReference type="EMBL" id="CCK77859.1"/>
    </source>
</evidence>
<dbReference type="Proteomes" id="UP000032749">
    <property type="component" value="Chromosome"/>
</dbReference>
<keyword evidence="6 16" id="KW-0997">Cell inner membrane</keyword>
<dbReference type="HAMAP" id="MF_00790">
    <property type="entry name" value="Lipase_chap"/>
    <property type="match status" value="1"/>
</dbReference>
<protein>
    <recommendedName>
        <fullName evidence="4 16">Lipase chaperone</fullName>
    </recommendedName>
    <alternativeName>
        <fullName evidence="16">Lipase activator protein</fullName>
    </alternativeName>
    <alternativeName>
        <fullName evidence="15 16">Lipase foldase</fullName>
    </alternativeName>
    <alternativeName>
        <fullName evidence="13 16">Lipase helper protein</fullName>
    </alternativeName>
    <alternativeName>
        <fullName evidence="14 16">Lipase modulator</fullName>
    </alternativeName>
</protein>
<dbReference type="EMBL" id="FO203512">
    <property type="protein sequence ID" value="CCK77859.1"/>
    <property type="molecule type" value="Genomic_DNA"/>
</dbReference>
<evidence type="ECO:0000256" key="15">
    <source>
        <dbReference type="ARBA" id="ARBA00033028"/>
    </source>
</evidence>
<dbReference type="OrthoDB" id="7025807at2"/>
<dbReference type="Pfam" id="PF03280">
    <property type="entry name" value="Lipase_chap"/>
    <property type="match status" value="1"/>
</dbReference>
<dbReference type="SUPFAM" id="SSF158855">
    <property type="entry name" value="Lipase chaperone-like"/>
    <property type="match status" value="1"/>
</dbReference>
<evidence type="ECO:0000256" key="3">
    <source>
        <dbReference type="ARBA" id="ARBA00010358"/>
    </source>
</evidence>
<dbReference type="STRING" id="698738.OLEAN_C36830"/>
<gene>
    <name evidence="16" type="primary">lifO</name>
    <name evidence="17" type="ORF">OLEAN_C36830</name>
</gene>
<evidence type="ECO:0000256" key="6">
    <source>
        <dbReference type="ARBA" id="ARBA00022519"/>
    </source>
</evidence>
<evidence type="ECO:0000256" key="9">
    <source>
        <dbReference type="ARBA" id="ARBA00022989"/>
    </source>
</evidence>
<comment type="function">
    <text evidence="1 16">May be involved in the folding of the extracellular lipase during its passage through the periplasm.</text>
</comment>
<proteinExistence type="inferred from homology"/>
<comment type="subcellular location">
    <subcellularLocation>
        <location evidence="2">Cell inner membrane</location>
        <topology evidence="2">Single-pass membrane protein</topology>
        <orientation evidence="2">Periplasmic side</orientation>
    </subcellularLocation>
</comment>
<keyword evidence="10 16" id="KW-0443">Lipid metabolism</keyword>
<evidence type="ECO:0000256" key="12">
    <source>
        <dbReference type="ARBA" id="ARBA00023186"/>
    </source>
</evidence>
<evidence type="ECO:0000256" key="16">
    <source>
        <dbReference type="HAMAP-Rule" id="MF_00790"/>
    </source>
</evidence>
<evidence type="ECO:0000256" key="11">
    <source>
        <dbReference type="ARBA" id="ARBA00023136"/>
    </source>
</evidence>
<evidence type="ECO:0000256" key="7">
    <source>
        <dbReference type="ARBA" id="ARBA00022692"/>
    </source>
</evidence>
<keyword evidence="7 16" id="KW-0812">Transmembrane</keyword>
<keyword evidence="18" id="KW-1185">Reference proteome</keyword>
<evidence type="ECO:0000256" key="5">
    <source>
        <dbReference type="ARBA" id="ARBA00022475"/>
    </source>
</evidence>
<dbReference type="GO" id="GO:0016042">
    <property type="term" value="P:lipid catabolic process"/>
    <property type="evidence" value="ECO:0007669"/>
    <property type="project" value="UniProtKB-UniRule"/>
</dbReference>